<comment type="caution">
    <text evidence="1">The sequence shown here is derived from an EMBL/GenBank/DDBJ whole genome shotgun (WGS) entry which is preliminary data.</text>
</comment>
<dbReference type="Proteomes" id="UP000248857">
    <property type="component" value="Unassembled WGS sequence"/>
</dbReference>
<evidence type="ECO:0000313" key="2">
    <source>
        <dbReference type="Proteomes" id="UP000248857"/>
    </source>
</evidence>
<dbReference type="EMBL" id="PQWO01000015">
    <property type="protein sequence ID" value="PZD71703.1"/>
    <property type="molecule type" value="Genomic_DNA"/>
</dbReference>
<dbReference type="RefSeq" id="WP_110987896.1">
    <property type="nucleotide sequence ID" value="NZ_CAWNWM010000015.1"/>
</dbReference>
<accession>A0A2W1JCP7</accession>
<dbReference type="AlphaFoldDB" id="A0A2W1JCP7"/>
<dbReference type="OrthoDB" id="573651at2"/>
<keyword evidence="2" id="KW-1185">Reference proteome</keyword>
<reference evidence="1 2" key="1">
    <citation type="journal article" date="2018" name="Sci. Rep.">
        <title>A novel species of the marine cyanobacterium Acaryochloris with a unique pigment content and lifestyle.</title>
        <authorList>
            <person name="Partensky F."/>
            <person name="Six C."/>
            <person name="Ratin M."/>
            <person name="Garczarek L."/>
            <person name="Vaulot D."/>
            <person name="Probert I."/>
            <person name="Calteau A."/>
            <person name="Gourvil P."/>
            <person name="Marie D."/>
            <person name="Grebert T."/>
            <person name="Bouchier C."/>
            <person name="Le Panse S."/>
            <person name="Gachenot M."/>
            <person name="Rodriguez F."/>
            <person name="Garrido J.L."/>
        </authorList>
    </citation>
    <scope>NUCLEOTIDE SEQUENCE [LARGE SCALE GENOMIC DNA]</scope>
    <source>
        <strain evidence="1 2">RCC1774</strain>
    </source>
</reference>
<gene>
    <name evidence="1" type="ORF">C1752_05093</name>
</gene>
<protein>
    <submittedName>
        <fullName evidence="1">Uncharacterized protein</fullName>
    </submittedName>
</protein>
<sequence>MVLHPEFKRSTLQFWRQMEMFHVFIGHPELEVEVSYDLKPIQRIFIHSDHCALEVPEVPAITFRATVIDTLPIESVETIIRRFSFNAADQSYIATLGMIG</sequence>
<evidence type="ECO:0000313" key="1">
    <source>
        <dbReference type="EMBL" id="PZD71703.1"/>
    </source>
</evidence>
<proteinExistence type="predicted"/>
<name>A0A2W1JCP7_9CYAN</name>
<organism evidence="1 2">
    <name type="scientific">Acaryochloris thomasi RCC1774</name>
    <dbReference type="NCBI Taxonomy" id="1764569"/>
    <lineage>
        <taxon>Bacteria</taxon>
        <taxon>Bacillati</taxon>
        <taxon>Cyanobacteriota</taxon>
        <taxon>Cyanophyceae</taxon>
        <taxon>Acaryochloridales</taxon>
        <taxon>Acaryochloridaceae</taxon>
        <taxon>Acaryochloris</taxon>
        <taxon>Acaryochloris thomasi</taxon>
    </lineage>
</organism>